<name>B9YCW1_9FIRM</name>
<reference evidence="1 2" key="1">
    <citation type="submission" date="2008-12" db="EMBL/GenBank/DDBJ databases">
        <authorList>
            <person name="Fulton L."/>
            <person name="Clifton S."/>
            <person name="Fulton B."/>
            <person name="Xu J."/>
            <person name="Minx P."/>
            <person name="Pepin K.H."/>
            <person name="Johnson M."/>
            <person name="Bhonagiri V."/>
            <person name="Nash W.E."/>
            <person name="Mardis E.R."/>
            <person name="Wilson R.K."/>
        </authorList>
    </citation>
    <scope>NUCLEOTIDE SEQUENCE [LARGE SCALE GENOMIC DNA]</scope>
    <source>
        <strain evidence="1 2">DSM 12042</strain>
    </source>
</reference>
<dbReference type="EMBL" id="ACCF01000231">
    <property type="protein sequence ID" value="EEF66204.1"/>
    <property type="molecule type" value="Genomic_DNA"/>
</dbReference>
<organism evidence="1 2">
    <name type="scientific">Holdemania filiformis DSM 12042</name>
    <dbReference type="NCBI Taxonomy" id="545696"/>
    <lineage>
        <taxon>Bacteria</taxon>
        <taxon>Bacillati</taxon>
        <taxon>Bacillota</taxon>
        <taxon>Erysipelotrichia</taxon>
        <taxon>Erysipelotrichales</taxon>
        <taxon>Erysipelotrichaceae</taxon>
        <taxon>Holdemania</taxon>
    </lineage>
</organism>
<evidence type="ECO:0000313" key="2">
    <source>
        <dbReference type="Proteomes" id="UP000005950"/>
    </source>
</evidence>
<dbReference type="Proteomes" id="UP000005950">
    <property type="component" value="Unassembled WGS sequence"/>
</dbReference>
<gene>
    <name evidence="1" type="ORF">HOLDEFILI_03672</name>
</gene>
<sequence length="57" mass="6585">MMSLLISFCALLYRISSRLTIPFLPKSARGMREYSPAARENFHYAHQEGPGQWVNIK</sequence>
<comment type="caution">
    <text evidence="1">The sequence shown here is derived from an EMBL/GenBank/DDBJ whole genome shotgun (WGS) entry which is preliminary data.</text>
</comment>
<reference evidence="1 2" key="2">
    <citation type="submission" date="2009-02" db="EMBL/GenBank/DDBJ databases">
        <title>Draft genome sequence of Holdemania filiformis DSM 12042.</title>
        <authorList>
            <person name="Sudarsanam P."/>
            <person name="Ley R."/>
            <person name="Guruge J."/>
            <person name="Turnbaugh P.J."/>
            <person name="Mahowald M."/>
            <person name="Liep D."/>
            <person name="Gordon J."/>
        </authorList>
    </citation>
    <scope>NUCLEOTIDE SEQUENCE [LARGE SCALE GENOMIC DNA]</scope>
    <source>
        <strain evidence="1 2">DSM 12042</strain>
    </source>
</reference>
<protein>
    <submittedName>
        <fullName evidence="1">Uncharacterized protein</fullName>
    </submittedName>
</protein>
<accession>B9YCW1</accession>
<dbReference type="AlphaFoldDB" id="B9YCW1"/>
<evidence type="ECO:0000313" key="1">
    <source>
        <dbReference type="EMBL" id="EEF66204.1"/>
    </source>
</evidence>
<proteinExistence type="predicted"/>
<dbReference type="HOGENOM" id="CLU_2990539_0_0_9"/>